<organism evidence="2 3">
    <name type="scientific">Methylobacterium gnaphalii</name>
    <dbReference type="NCBI Taxonomy" id="1010610"/>
    <lineage>
        <taxon>Bacteria</taxon>
        <taxon>Pseudomonadati</taxon>
        <taxon>Pseudomonadota</taxon>
        <taxon>Alphaproteobacteria</taxon>
        <taxon>Hyphomicrobiales</taxon>
        <taxon>Methylobacteriaceae</taxon>
        <taxon>Methylobacterium</taxon>
    </lineage>
</organism>
<name>A0A512JK04_9HYPH</name>
<sequence length="59" mass="6598">MIKAMGIVGALMFLAGSILLARLREARMPYRALFLLALGILCMTVSTIWWSEASRVDLR</sequence>
<evidence type="ECO:0000313" key="2">
    <source>
        <dbReference type="EMBL" id="GEP10295.1"/>
    </source>
</evidence>
<keyword evidence="3" id="KW-1185">Reference proteome</keyword>
<evidence type="ECO:0000313" key="3">
    <source>
        <dbReference type="Proteomes" id="UP000321750"/>
    </source>
</evidence>
<dbReference type="EMBL" id="BJZV01000009">
    <property type="protein sequence ID" value="GEP10295.1"/>
    <property type="molecule type" value="Genomic_DNA"/>
</dbReference>
<feature type="transmembrane region" description="Helical" evidence="1">
    <location>
        <begin position="30"/>
        <end position="50"/>
    </location>
</feature>
<proteinExistence type="predicted"/>
<protein>
    <submittedName>
        <fullName evidence="2">Uncharacterized protein</fullName>
    </submittedName>
</protein>
<evidence type="ECO:0000256" key="1">
    <source>
        <dbReference type="SAM" id="Phobius"/>
    </source>
</evidence>
<feature type="transmembrane region" description="Helical" evidence="1">
    <location>
        <begin position="6"/>
        <end position="23"/>
    </location>
</feature>
<keyword evidence="1" id="KW-0472">Membrane</keyword>
<reference evidence="2 3" key="1">
    <citation type="submission" date="2019-07" db="EMBL/GenBank/DDBJ databases">
        <title>Whole genome shotgun sequence of Methylobacterium gnaphalii NBRC 107716.</title>
        <authorList>
            <person name="Hosoyama A."/>
            <person name="Uohara A."/>
            <person name="Ohji S."/>
            <person name="Ichikawa N."/>
        </authorList>
    </citation>
    <scope>NUCLEOTIDE SEQUENCE [LARGE SCALE GENOMIC DNA]</scope>
    <source>
        <strain evidence="2 3">NBRC 107716</strain>
    </source>
</reference>
<dbReference type="AlphaFoldDB" id="A0A512JK04"/>
<comment type="caution">
    <text evidence="2">The sequence shown here is derived from an EMBL/GenBank/DDBJ whole genome shotgun (WGS) entry which is preliminary data.</text>
</comment>
<accession>A0A512JK04</accession>
<dbReference type="Proteomes" id="UP000321750">
    <property type="component" value="Unassembled WGS sequence"/>
</dbReference>
<gene>
    <name evidence="2" type="ORF">MGN01_21400</name>
</gene>
<dbReference type="RefSeq" id="WP_147046566.1">
    <property type="nucleotide sequence ID" value="NZ_BJZV01000009.1"/>
</dbReference>
<keyword evidence="1" id="KW-1133">Transmembrane helix</keyword>
<keyword evidence="1" id="KW-0812">Transmembrane</keyword>